<comment type="subunit">
    <text evidence="8">Interacts with PBP1a.</text>
</comment>
<dbReference type="GO" id="GO:0030234">
    <property type="term" value="F:enzyme regulator activity"/>
    <property type="evidence" value="ECO:0007669"/>
    <property type="project" value="UniProtKB-UniRule"/>
</dbReference>
<feature type="chain" id="PRO_5043436788" description="Penicillin-binding protein activator LpoA" evidence="10">
    <location>
        <begin position="32"/>
        <end position="727"/>
    </location>
</feature>
<dbReference type="Pfam" id="PF04348">
    <property type="entry name" value="LppC"/>
    <property type="match status" value="2"/>
</dbReference>
<dbReference type="PANTHER" id="PTHR38038">
    <property type="entry name" value="PENICILLIN-BINDING PROTEIN ACTIVATOR LPOA"/>
    <property type="match status" value="1"/>
</dbReference>
<comment type="similarity">
    <text evidence="8">Belongs to the LpoA family.</text>
</comment>
<proteinExistence type="inferred from homology"/>
<feature type="compositionally biased region" description="Low complexity" evidence="9">
    <location>
        <begin position="348"/>
        <end position="401"/>
    </location>
</feature>
<dbReference type="AlphaFoldDB" id="A0AAU7FTK4"/>
<evidence type="ECO:0000256" key="5">
    <source>
        <dbReference type="ARBA" id="ARBA00023139"/>
    </source>
</evidence>
<keyword evidence="3 8" id="KW-0573">Peptidoglycan synthesis</keyword>
<evidence type="ECO:0000256" key="6">
    <source>
        <dbReference type="ARBA" id="ARBA00023237"/>
    </source>
</evidence>
<organism evidence="11">
    <name type="scientific">Enterobacter cloacae complex sp. Mu1197</name>
    <dbReference type="NCBI Taxonomy" id="3152302"/>
    <lineage>
        <taxon>Bacteria</taxon>
        <taxon>Pseudomonadati</taxon>
        <taxon>Pseudomonadota</taxon>
        <taxon>Gammaproteobacteria</taxon>
        <taxon>Enterobacterales</taxon>
        <taxon>Enterobacteriaceae</taxon>
        <taxon>Enterobacter</taxon>
        <taxon>Enterobacter cloacae complex</taxon>
    </lineage>
</organism>
<keyword evidence="5" id="KW-0564">Palmitate</keyword>
<dbReference type="PANTHER" id="PTHR38038:SF1">
    <property type="entry name" value="PENICILLIN-BINDING PROTEIN ACTIVATOR LPOA"/>
    <property type="match status" value="1"/>
</dbReference>
<dbReference type="Gene3D" id="3.40.50.2300">
    <property type="match status" value="3"/>
</dbReference>
<dbReference type="Gene3D" id="1.25.40.650">
    <property type="match status" value="1"/>
</dbReference>
<accession>A0AAU7FTK4</accession>
<keyword evidence="1 8" id="KW-0732">Signal</keyword>
<evidence type="ECO:0000256" key="2">
    <source>
        <dbReference type="ARBA" id="ARBA00022960"/>
    </source>
</evidence>
<dbReference type="EMBL" id="CP157375">
    <property type="protein sequence ID" value="XBM30032.1"/>
    <property type="molecule type" value="Genomic_DNA"/>
</dbReference>
<dbReference type="GO" id="GO:0031241">
    <property type="term" value="C:periplasmic side of cell outer membrane"/>
    <property type="evidence" value="ECO:0007669"/>
    <property type="project" value="UniProtKB-UniRule"/>
</dbReference>
<dbReference type="InterPro" id="IPR011990">
    <property type="entry name" value="TPR-like_helical_dom_sf"/>
</dbReference>
<dbReference type="Gene3D" id="1.25.40.10">
    <property type="entry name" value="Tetratricopeptide repeat domain"/>
    <property type="match status" value="1"/>
</dbReference>
<name>A0AAU7FTK4_9ENTR</name>
<evidence type="ECO:0000256" key="3">
    <source>
        <dbReference type="ARBA" id="ARBA00022984"/>
    </source>
</evidence>
<evidence type="ECO:0000256" key="10">
    <source>
        <dbReference type="SAM" id="SignalP"/>
    </source>
</evidence>
<reference evidence="11" key="1">
    <citation type="submission" date="2024-05" db="EMBL/GenBank/DDBJ databases">
        <title>Copy number flexibility facilitates heteroresistance to increasing antibiotic pressure and threatens the beta-lactam pipeline.</title>
        <authorList>
            <person name="Choby J.E."/>
            <person name="Weiss D.S."/>
        </authorList>
    </citation>
    <scope>NUCLEOTIDE SEQUENCE</scope>
    <source>
        <strain evidence="11">Mu1197</strain>
    </source>
</reference>
<dbReference type="InterPro" id="IPR028082">
    <property type="entry name" value="Peripla_BP_I"/>
</dbReference>
<dbReference type="CDD" id="cd06339">
    <property type="entry name" value="PBP1_YraM_LppC_lipoprotein-like"/>
    <property type="match status" value="1"/>
</dbReference>
<feature type="region of interest" description="Disordered" evidence="9">
    <location>
        <begin position="312"/>
        <end position="401"/>
    </location>
</feature>
<feature type="compositionally biased region" description="Polar residues" evidence="9">
    <location>
        <begin position="312"/>
        <end position="337"/>
    </location>
</feature>
<keyword evidence="6 8" id="KW-0998">Cell outer membrane</keyword>
<dbReference type="HAMAP" id="MF_01890">
    <property type="entry name" value="LpoA"/>
    <property type="match status" value="1"/>
</dbReference>
<keyword evidence="2 8" id="KW-0133">Cell shape</keyword>
<keyword evidence="7" id="KW-0449">Lipoprotein</keyword>
<dbReference type="InterPro" id="IPR007443">
    <property type="entry name" value="LpoA"/>
</dbReference>
<evidence type="ECO:0000313" key="11">
    <source>
        <dbReference type="EMBL" id="XBM30032.1"/>
    </source>
</evidence>
<evidence type="ECO:0000256" key="4">
    <source>
        <dbReference type="ARBA" id="ARBA00023136"/>
    </source>
</evidence>
<sequence length="727" mass="76960">MVPLTFLRKKATRSVPLLLAALIFAGCGTQAPDQSTAHLQGSAQADSGFYLQQMSQSSNDTKTNWQLLAIRALLKEGKTQRAAELFNQLPKDLNDAQRREQSLLSAELKVALKDYAAAKKVLGDIDVSALDKNQQARFWQAGITAEQGRPSLTLLRALVAQEPLLGGADKQKNIDATWQALASMTQEQAQALVINADENVLQGWLDLQQMWFNNRSDPKMLKAGITDWQTRYPQNPGAKMLPTQLVNVQNFKPASTSKIALLLPLNGQAAVFGRTIQQGFEAAKNGTTAVTGSAVPAQAAQAAQAANVNDVVSPSAAETSDLTTAQAPAQGTMQNPVTAPTTPPATAAPPTTAPATQAPAETQAAPASAPAPATIAEQSQPQPAQPTAQPAAQPQAVATTSANPSAELKIYDTSSQPLDQVLAQVQQDGASIVVGPLLKNNVEELMKSNTTLNVLALNQPEQVQNRANICYFALSPEDEARDAARHIHEQGKQAPLLLIPRSALGDRVANAFADEWQKLGGGVVLQQKFGSVSELREGVNGGAGIALNGSPVTASLPQQQSVTIGGLTIPAPPTDAQISGGGKVDAAYIVATPQEIAFIKPMIAMRNGSQSGATLYASSRSAQGTAGPDFRLEMDGLQYSEIPMLAGSNPALMQQALNTVRNDYSLARLYAMGVDAWALANHFTQMRQVPGFELNGNTGDLTATQDCVINRKLSWLKYQQGQIVPAS</sequence>
<dbReference type="SUPFAM" id="SSF53822">
    <property type="entry name" value="Periplasmic binding protein-like I"/>
    <property type="match status" value="2"/>
</dbReference>
<dbReference type="GO" id="GO:0009252">
    <property type="term" value="P:peptidoglycan biosynthetic process"/>
    <property type="evidence" value="ECO:0007669"/>
    <property type="project" value="UniProtKB-UniRule"/>
</dbReference>
<protein>
    <recommendedName>
        <fullName evidence="8">Penicillin-binding protein activator LpoA</fullName>
        <shortName evidence="8">PBP activator LpoA</shortName>
    </recommendedName>
</protein>
<feature type="signal peptide" evidence="10">
    <location>
        <begin position="1"/>
        <end position="31"/>
    </location>
</feature>
<evidence type="ECO:0000256" key="8">
    <source>
        <dbReference type="HAMAP-Rule" id="MF_01890"/>
    </source>
</evidence>
<keyword evidence="4 8" id="KW-0472">Membrane</keyword>
<comment type="function">
    <text evidence="8">Regulator of peptidoglycan synthesis that is essential for the function of penicillin-binding protein 1A (PBP1a).</text>
</comment>
<evidence type="ECO:0000256" key="9">
    <source>
        <dbReference type="SAM" id="MobiDB-lite"/>
    </source>
</evidence>
<evidence type="ECO:0000256" key="7">
    <source>
        <dbReference type="ARBA" id="ARBA00023288"/>
    </source>
</evidence>
<dbReference type="RefSeq" id="WP_348957858.1">
    <property type="nucleotide sequence ID" value="NZ_CP157375.1"/>
</dbReference>
<evidence type="ECO:0000256" key="1">
    <source>
        <dbReference type="ARBA" id="ARBA00022729"/>
    </source>
</evidence>
<gene>
    <name evidence="8" type="primary">lpoA</name>
    <name evidence="11" type="ORF">ABFV38_19365</name>
</gene>
<dbReference type="GO" id="GO:0008360">
    <property type="term" value="P:regulation of cell shape"/>
    <property type="evidence" value="ECO:0007669"/>
    <property type="project" value="UniProtKB-KW"/>
</dbReference>